<dbReference type="CDD" id="cd06558">
    <property type="entry name" value="crotonase-like"/>
    <property type="match status" value="1"/>
</dbReference>
<dbReference type="GO" id="GO:0006635">
    <property type="term" value="P:fatty acid beta-oxidation"/>
    <property type="evidence" value="ECO:0007669"/>
    <property type="project" value="UniProtKB-UniPathway"/>
</dbReference>
<reference evidence="13 14" key="1">
    <citation type="submission" date="2018-09" db="EMBL/GenBank/DDBJ databases">
        <authorList>
            <person name="Zhu H."/>
        </authorList>
    </citation>
    <scope>NUCLEOTIDE SEQUENCE [LARGE SCALE GENOMIC DNA]</scope>
    <source>
        <strain evidence="13 14">K1W22B-8</strain>
    </source>
</reference>
<accession>A0A418W903</accession>
<comment type="caution">
    <text evidence="13">The sequence shown here is derived from an EMBL/GenBank/DDBJ whole genome shotgun (WGS) entry which is preliminary data.</text>
</comment>
<dbReference type="SUPFAM" id="SSF52096">
    <property type="entry name" value="ClpP/crotonase"/>
    <property type="match status" value="1"/>
</dbReference>
<evidence type="ECO:0000256" key="10">
    <source>
        <dbReference type="ARBA" id="ARBA00049556"/>
    </source>
</evidence>
<dbReference type="Pfam" id="PF02737">
    <property type="entry name" value="3HCDH_N"/>
    <property type="match status" value="1"/>
</dbReference>
<dbReference type="InterPro" id="IPR006176">
    <property type="entry name" value="3-OHacyl-CoA_DH_NAD-bd"/>
</dbReference>
<dbReference type="InterPro" id="IPR008927">
    <property type="entry name" value="6-PGluconate_DH-like_C_sf"/>
</dbReference>
<dbReference type="Pfam" id="PF00378">
    <property type="entry name" value="ECH_1"/>
    <property type="match status" value="1"/>
</dbReference>
<gene>
    <name evidence="13" type="ORF">D3874_05170</name>
</gene>
<evidence type="ECO:0000256" key="4">
    <source>
        <dbReference type="ARBA" id="ARBA00022963"/>
    </source>
</evidence>
<dbReference type="InterPro" id="IPR001753">
    <property type="entry name" value="Enoyl-CoA_hydra/iso"/>
</dbReference>
<feature type="domain" description="3-hydroxyacyl-CoA dehydrogenase NAD binding" evidence="12">
    <location>
        <begin position="318"/>
        <end position="495"/>
    </location>
</feature>
<evidence type="ECO:0000256" key="7">
    <source>
        <dbReference type="ARBA" id="ARBA00023098"/>
    </source>
</evidence>
<dbReference type="OrthoDB" id="9771883at2"/>
<dbReference type="Proteomes" id="UP000284605">
    <property type="component" value="Unassembled WGS sequence"/>
</dbReference>
<evidence type="ECO:0000256" key="1">
    <source>
        <dbReference type="ARBA" id="ARBA00005005"/>
    </source>
</evidence>
<name>A0A418W903_9PROT</name>
<evidence type="ECO:0000256" key="5">
    <source>
        <dbReference type="ARBA" id="ARBA00023002"/>
    </source>
</evidence>
<keyword evidence="9" id="KW-0511">Multifunctional enzyme</keyword>
<dbReference type="GO" id="GO:0016509">
    <property type="term" value="F:long-chain (3S)-3-hydroxyacyl-CoA dehydrogenase (NAD+) activity"/>
    <property type="evidence" value="ECO:0007669"/>
    <property type="project" value="TreeGrafter"/>
</dbReference>
<dbReference type="InterPro" id="IPR029045">
    <property type="entry name" value="ClpP/crotonase-like_dom_sf"/>
</dbReference>
<dbReference type="AlphaFoldDB" id="A0A418W903"/>
<sequence length="717" mass="77103">MRDALYDLGDDGIVTVTFDMAGRPVNVMNDDFSAAMDEILARLEADKEKLKGIIVTSAKSSFVAGGDVERLLALRHEGYQPARQFFDGLKARLRRLESFGRPVVAAINGSALGGGLELALACHHRIAIDDRKIQFAFPEVTLGILPGAGGVVRSVRLLGLMKALPLLTEGRRIDPREALKQGLLDELAGDQAELIARARAWIAAGPEAVQPWERKGYAIPGGSMFSGDNAPMLSVFPSMVFKKTRGLLPAAERILATAAESTQIGFDAAMAVETRNFLDLLMNPVTENLITSMFFQMNEINGGASRPQGPAKSKVARIGVLGAGMMGRGIAFAAASVGIGVVLRDVTLEAVEKGKAYTAEILGKRVAKGAMTQAALDETLALIQTTTDIADMAGCDMVIEAVFEDVALKQSVLREAEAVLGADAVVATNTSTLPIALLAQGVARPENFIGLHFFSPVDKMNIVEIISGKATSDACLARAYDLVQQIRKTPIVVRDSRGFYTSRVFSVFADEGDILLKEGVAPILIENLAKQAGMPVGPLSVQDEVMMSMLLRAQRTNQELDAQLGDDYAKSFGVCGELCALMCDKGRPGRLDGAGFYDYLPDGTKRIWPGLRELFGGDKPMPHADIQDRLMFRMVIEALKCLDEGVVTSLRDGNIGSILAFGFPVHTGGVFQYVTSYGIEAFLARARQLADQYGDRFLPPAGIEARLQSAEMTRRVA</sequence>
<comment type="catalytic activity">
    <reaction evidence="10">
        <text>a (3S)-3-hydroxyacyl-CoA + NAD(+) = a 3-oxoacyl-CoA + NADH + H(+)</text>
        <dbReference type="Rhea" id="RHEA:22432"/>
        <dbReference type="ChEBI" id="CHEBI:15378"/>
        <dbReference type="ChEBI" id="CHEBI:57318"/>
        <dbReference type="ChEBI" id="CHEBI:57540"/>
        <dbReference type="ChEBI" id="CHEBI:57945"/>
        <dbReference type="ChEBI" id="CHEBI:90726"/>
        <dbReference type="EC" id="1.1.1.35"/>
    </reaction>
</comment>
<proteinExistence type="inferred from homology"/>
<keyword evidence="3" id="KW-0276">Fatty acid metabolism</keyword>
<keyword evidence="8" id="KW-0456">Lyase</keyword>
<dbReference type="UniPathway" id="UPA00659"/>
<comment type="pathway">
    <text evidence="1">Lipid metabolism; fatty acid beta-oxidation.</text>
</comment>
<dbReference type="FunFam" id="3.40.50.720:FF:000009">
    <property type="entry name" value="Fatty oxidation complex, alpha subunit"/>
    <property type="match status" value="1"/>
</dbReference>
<dbReference type="InterPro" id="IPR006108">
    <property type="entry name" value="3HC_DH_C"/>
</dbReference>
<dbReference type="GO" id="GO:0004300">
    <property type="term" value="F:enoyl-CoA hydratase activity"/>
    <property type="evidence" value="ECO:0007669"/>
    <property type="project" value="TreeGrafter"/>
</dbReference>
<keyword evidence="5" id="KW-0560">Oxidoreductase</keyword>
<keyword evidence="4" id="KW-0442">Lipid degradation</keyword>
<dbReference type="RefSeq" id="WP_119777125.1">
    <property type="nucleotide sequence ID" value="NZ_QYUK01000011.1"/>
</dbReference>
<dbReference type="Pfam" id="PF00725">
    <property type="entry name" value="3HCDH"/>
    <property type="match status" value="1"/>
</dbReference>
<dbReference type="Gene3D" id="3.40.50.720">
    <property type="entry name" value="NAD(P)-binding Rossmann-like Domain"/>
    <property type="match status" value="1"/>
</dbReference>
<dbReference type="SUPFAM" id="SSF51735">
    <property type="entry name" value="NAD(P)-binding Rossmann-fold domains"/>
    <property type="match status" value="1"/>
</dbReference>
<keyword evidence="6" id="KW-0520">NAD</keyword>
<dbReference type="PANTHER" id="PTHR43612">
    <property type="entry name" value="TRIFUNCTIONAL ENZYME SUBUNIT ALPHA"/>
    <property type="match status" value="1"/>
</dbReference>
<dbReference type="Gene3D" id="1.10.1040.50">
    <property type="match status" value="1"/>
</dbReference>
<evidence type="ECO:0000313" key="13">
    <source>
        <dbReference type="EMBL" id="RJF86489.1"/>
    </source>
</evidence>
<evidence type="ECO:0000259" key="11">
    <source>
        <dbReference type="Pfam" id="PF00725"/>
    </source>
</evidence>
<dbReference type="Gene3D" id="3.90.226.10">
    <property type="entry name" value="2-enoyl-CoA Hydratase, Chain A, domain 1"/>
    <property type="match status" value="1"/>
</dbReference>
<feature type="domain" description="3-hydroxyacyl-CoA dehydrogenase C-terminal" evidence="11">
    <location>
        <begin position="498"/>
        <end position="599"/>
    </location>
</feature>
<keyword evidence="7" id="KW-0443">Lipid metabolism</keyword>
<dbReference type="PANTHER" id="PTHR43612:SF3">
    <property type="entry name" value="TRIFUNCTIONAL ENZYME SUBUNIT ALPHA, MITOCHONDRIAL"/>
    <property type="match status" value="1"/>
</dbReference>
<evidence type="ECO:0000256" key="9">
    <source>
        <dbReference type="ARBA" id="ARBA00023268"/>
    </source>
</evidence>
<organism evidence="13 14">
    <name type="scientific">Oleomonas cavernae</name>
    <dbReference type="NCBI Taxonomy" id="2320859"/>
    <lineage>
        <taxon>Bacteria</taxon>
        <taxon>Pseudomonadati</taxon>
        <taxon>Pseudomonadota</taxon>
        <taxon>Alphaproteobacteria</taxon>
        <taxon>Acetobacterales</taxon>
        <taxon>Acetobacteraceae</taxon>
        <taxon>Oleomonas</taxon>
    </lineage>
</organism>
<dbReference type="InterPro" id="IPR036291">
    <property type="entry name" value="NAD(P)-bd_dom_sf"/>
</dbReference>
<protein>
    <submittedName>
        <fullName evidence="13">3-hydroxyacyl-CoA dehydrogenase</fullName>
    </submittedName>
</protein>
<evidence type="ECO:0000256" key="6">
    <source>
        <dbReference type="ARBA" id="ARBA00023027"/>
    </source>
</evidence>
<evidence type="ECO:0000259" key="12">
    <source>
        <dbReference type="Pfam" id="PF02737"/>
    </source>
</evidence>
<dbReference type="EMBL" id="QYUK01000011">
    <property type="protein sequence ID" value="RJF86489.1"/>
    <property type="molecule type" value="Genomic_DNA"/>
</dbReference>
<evidence type="ECO:0000313" key="14">
    <source>
        <dbReference type="Proteomes" id="UP000284605"/>
    </source>
</evidence>
<evidence type="ECO:0000256" key="3">
    <source>
        <dbReference type="ARBA" id="ARBA00022832"/>
    </source>
</evidence>
<keyword evidence="14" id="KW-1185">Reference proteome</keyword>
<dbReference type="InterPro" id="IPR050136">
    <property type="entry name" value="FA_oxidation_alpha_subunit"/>
</dbReference>
<evidence type="ECO:0000256" key="8">
    <source>
        <dbReference type="ARBA" id="ARBA00023239"/>
    </source>
</evidence>
<dbReference type="GO" id="GO:0070403">
    <property type="term" value="F:NAD+ binding"/>
    <property type="evidence" value="ECO:0007669"/>
    <property type="project" value="InterPro"/>
</dbReference>
<evidence type="ECO:0000256" key="2">
    <source>
        <dbReference type="ARBA" id="ARBA00007005"/>
    </source>
</evidence>
<dbReference type="SUPFAM" id="SSF48179">
    <property type="entry name" value="6-phosphogluconate dehydrogenase C-terminal domain-like"/>
    <property type="match status" value="2"/>
</dbReference>
<comment type="similarity">
    <text evidence="2">In the central section; belongs to the 3-hydroxyacyl-CoA dehydrogenase family.</text>
</comment>